<dbReference type="EMBL" id="HBUF01307715">
    <property type="protein sequence ID" value="CAG6692543.1"/>
    <property type="molecule type" value="Transcribed_RNA"/>
</dbReference>
<accession>A0A8D8TRE8</accession>
<dbReference type="EMBL" id="HBUF01307712">
    <property type="protein sequence ID" value="CAG6692531.1"/>
    <property type="molecule type" value="Transcribed_RNA"/>
</dbReference>
<proteinExistence type="predicted"/>
<organism evidence="1">
    <name type="scientific">Cacopsylla melanoneura</name>
    <dbReference type="NCBI Taxonomy" id="428564"/>
    <lineage>
        <taxon>Eukaryota</taxon>
        <taxon>Metazoa</taxon>
        <taxon>Ecdysozoa</taxon>
        <taxon>Arthropoda</taxon>
        <taxon>Hexapoda</taxon>
        <taxon>Insecta</taxon>
        <taxon>Pterygota</taxon>
        <taxon>Neoptera</taxon>
        <taxon>Paraneoptera</taxon>
        <taxon>Hemiptera</taxon>
        <taxon>Sternorrhyncha</taxon>
        <taxon>Psylloidea</taxon>
        <taxon>Psyllidae</taxon>
        <taxon>Psyllinae</taxon>
        <taxon>Cacopsylla</taxon>
    </lineage>
</organism>
<dbReference type="AlphaFoldDB" id="A0A8D8TRE8"/>
<evidence type="ECO:0000313" key="1">
    <source>
        <dbReference type="EMBL" id="CAG6692543.1"/>
    </source>
</evidence>
<sequence>MVVFLLPSRTASLVSQSPMALLKASMMTSVRNSGRSVTYESRTSLSISARSCSRVSPVRCLLVRNSHRYKCCIWADAASSSPYRDSMVFTNTSISSCPS</sequence>
<reference evidence="1" key="1">
    <citation type="submission" date="2021-05" db="EMBL/GenBank/DDBJ databases">
        <authorList>
            <person name="Alioto T."/>
            <person name="Alioto T."/>
            <person name="Gomez Garrido J."/>
        </authorList>
    </citation>
    <scope>NUCLEOTIDE SEQUENCE</scope>
</reference>
<protein>
    <submittedName>
        <fullName evidence="1">Uncharacterized protein</fullName>
    </submittedName>
</protein>
<dbReference type="EMBL" id="HBUF01307713">
    <property type="protein sequence ID" value="CAG6692535.1"/>
    <property type="molecule type" value="Transcribed_RNA"/>
</dbReference>
<name>A0A8D8TRE8_9HEMI</name>
<dbReference type="EMBL" id="HBUF01307714">
    <property type="protein sequence ID" value="CAG6692539.1"/>
    <property type="molecule type" value="Transcribed_RNA"/>
</dbReference>